<feature type="signal peptide" evidence="2">
    <location>
        <begin position="1"/>
        <end position="29"/>
    </location>
</feature>
<dbReference type="SUPFAM" id="SSF53850">
    <property type="entry name" value="Periplasmic binding protein-like II"/>
    <property type="match status" value="1"/>
</dbReference>
<organism evidence="3 4">
    <name type="scientific">Polaromonas eurypsychrophila</name>
    <dbReference type="NCBI Taxonomy" id="1614635"/>
    <lineage>
        <taxon>Bacteria</taxon>
        <taxon>Pseudomonadati</taxon>
        <taxon>Pseudomonadota</taxon>
        <taxon>Betaproteobacteria</taxon>
        <taxon>Burkholderiales</taxon>
        <taxon>Comamonadaceae</taxon>
        <taxon>Polaromonas</taxon>
    </lineage>
</organism>
<feature type="chain" id="PRO_5038031512" description="Tripartite tricarboxylate transporter substrate binding protein" evidence="2">
    <location>
        <begin position="30"/>
        <end position="328"/>
    </location>
</feature>
<dbReference type="EMBL" id="BMIG01000002">
    <property type="protein sequence ID" value="GGA90664.1"/>
    <property type="molecule type" value="Genomic_DNA"/>
</dbReference>
<evidence type="ECO:0008006" key="5">
    <source>
        <dbReference type="Google" id="ProtNLM"/>
    </source>
</evidence>
<comment type="similarity">
    <text evidence="1">Belongs to the UPF0065 (bug) family.</text>
</comment>
<proteinExistence type="inferred from homology"/>
<gene>
    <name evidence="3" type="ORF">GCM10011496_09470</name>
</gene>
<dbReference type="AlphaFoldDB" id="A0A916SC28"/>
<keyword evidence="4" id="KW-1185">Reference proteome</keyword>
<reference evidence="3" key="1">
    <citation type="journal article" date="2014" name="Int. J. Syst. Evol. Microbiol.">
        <title>Complete genome sequence of Corynebacterium casei LMG S-19264T (=DSM 44701T), isolated from a smear-ripened cheese.</title>
        <authorList>
            <consortium name="US DOE Joint Genome Institute (JGI-PGF)"/>
            <person name="Walter F."/>
            <person name="Albersmeier A."/>
            <person name="Kalinowski J."/>
            <person name="Ruckert C."/>
        </authorList>
    </citation>
    <scope>NUCLEOTIDE SEQUENCE</scope>
    <source>
        <strain evidence="3">CGMCC 1.15322</strain>
    </source>
</reference>
<dbReference type="PIRSF" id="PIRSF017082">
    <property type="entry name" value="YflP"/>
    <property type="match status" value="1"/>
</dbReference>
<dbReference type="Gene3D" id="3.40.190.150">
    <property type="entry name" value="Bordetella uptake gene, domain 1"/>
    <property type="match status" value="1"/>
</dbReference>
<dbReference type="RefSeq" id="WP_188707074.1">
    <property type="nucleotide sequence ID" value="NZ_BMIG01000002.1"/>
</dbReference>
<dbReference type="PANTHER" id="PTHR42928">
    <property type="entry name" value="TRICARBOXYLATE-BINDING PROTEIN"/>
    <property type="match status" value="1"/>
</dbReference>
<evidence type="ECO:0000256" key="1">
    <source>
        <dbReference type="ARBA" id="ARBA00006987"/>
    </source>
</evidence>
<sequence>MTFPNRIRVRALASAALLGLVSLPGAAWAQEIFPSKTVKFIVPYPPGASTDSLARAFAQELAKELKGNVIVENKPGGGTTIGALAVKTLPADGHALLFQVDGLYNGKLAAPSVGYEYSDFEILSALAQTPYALVVPASLNIQRLEDLKAHAAKKNGEIDFGVLGMGANQYSILGRSLSKHLGVTPRMIPYKGGVEGVTAVMAGEIDAYFATVGLAHAQKDNPKLKFLALTSDAGKNKFFPSLKSFAELGVKDMVFKSLYGVAIRSNTPAGIKARLEQAVRKVADSEEMKKVRAQISLEDYPGSVESYRAEVQRNLQMYQAAQEQEPRR</sequence>
<reference evidence="3" key="2">
    <citation type="submission" date="2020-09" db="EMBL/GenBank/DDBJ databases">
        <authorList>
            <person name="Sun Q."/>
            <person name="Zhou Y."/>
        </authorList>
    </citation>
    <scope>NUCLEOTIDE SEQUENCE</scope>
    <source>
        <strain evidence="3">CGMCC 1.15322</strain>
    </source>
</reference>
<dbReference type="CDD" id="cd07012">
    <property type="entry name" value="PBP2_Bug_TTT"/>
    <property type="match status" value="1"/>
</dbReference>
<evidence type="ECO:0000313" key="4">
    <source>
        <dbReference type="Proteomes" id="UP000620596"/>
    </source>
</evidence>
<accession>A0A916SC28</accession>
<keyword evidence="2" id="KW-0732">Signal</keyword>
<evidence type="ECO:0000313" key="3">
    <source>
        <dbReference type="EMBL" id="GGA90664.1"/>
    </source>
</evidence>
<dbReference type="Pfam" id="PF03401">
    <property type="entry name" value="TctC"/>
    <property type="match status" value="1"/>
</dbReference>
<protein>
    <recommendedName>
        <fullName evidence="5">Tripartite tricarboxylate transporter substrate binding protein</fullName>
    </recommendedName>
</protein>
<comment type="caution">
    <text evidence="3">The sequence shown here is derived from an EMBL/GenBank/DDBJ whole genome shotgun (WGS) entry which is preliminary data.</text>
</comment>
<dbReference type="InterPro" id="IPR042100">
    <property type="entry name" value="Bug_dom1"/>
</dbReference>
<name>A0A916SC28_9BURK</name>
<dbReference type="PANTHER" id="PTHR42928:SF5">
    <property type="entry name" value="BLR1237 PROTEIN"/>
    <property type="match status" value="1"/>
</dbReference>
<dbReference type="InterPro" id="IPR005064">
    <property type="entry name" value="BUG"/>
</dbReference>
<dbReference type="Proteomes" id="UP000620596">
    <property type="component" value="Unassembled WGS sequence"/>
</dbReference>
<evidence type="ECO:0000256" key="2">
    <source>
        <dbReference type="SAM" id="SignalP"/>
    </source>
</evidence>
<dbReference type="Gene3D" id="3.40.190.10">
    <property type="entry name" value="Periplasmic binding protein-like II"/>
    <property type="match status" value="1"/>
</dbReference>